<feature type="compositionally biased region" description="Basic and acidic residues" evidence="1">
    <location>
        <begin position="147"/>
        <end position="161"/>
    </location>
</feature>
<reference evidence="2" key="1">
    <citation type="submission" date="2023-03" db="EMBL/GenBank/DDBJ databases">
        <title>Mating type loci evolution in Malassezia.</title>
        <authorList>
            <person name="Coelho M.A."/>
        </authorList>
    </citation>
    <scope>NUCLEOTIDE SEQUENCE</scope>
    <source>
        <strain evidence="2">CBS 12830</strain>
    </source>
</reference>
<evidence type="ECO:0000256" key="1">
    <source>
        <dbReference type="SAM" id="MobiDB-lite"/>
    </source>
</evidence>
<accession>A0AAF0EEK1</accession>
<name>A0AAF0EEK1_9BASI</name>
<protein>
    <submittedName>
        <fullName evidence="2">Uncharacterized protein</fullName>
    </submittedName>
</protein>
<feature type="region of interest" description="Disordered" evidence="1">
    <location>
        <begin position="142"/>
        <end position="161"/>
    </location>
</feature>
<proteinExistence type="predicted"/>
<dbReference type="EMBL" id="CP119903">
    <property type="protein sequence ID" value="WFD23504.1"/>
    <property type="molecule type" value="Genomic_DNA"/>
</dbReference>
<sequence length="161" mass="18740">MGRPAFEETPAIRLKWFYEILEHETTRLRKRQRSSTNSFRSDVDDLVPIYSPARRLERQRRREANSAFQVDWGLGDQSAIMPLPLESEYATWNGDNAMDEASDEPEEDLMVPSDMNEEPIETATDMRPMARASEPHVIRLRHGQHLGTDHERTRSCHFDEA</sequence>
<evidence type="ECO:0000313" key="2">
    <source>
        <dbReference type="EMBL" id="WFD23504.1"/>
    </source>
</evidence>
<organism evidence="2 3">
    <name type="scientific">Malassezia equina</name>
    <dbReference type="NCBI Taxonomy" id="1381935"/>
    <lineage>
        <taxon>Eukaryota</taxon>
        <taxon>Fungi</taxon>
        <taxon>Dikarya</taxon>
        <taxon>Basidiomycota</taxon>
        <taxon>Ustilaginomycotina</taxon>
        <taxon>Malasseziomycetes</taxon>
        <taxon>Malasseziales</taxon>
        <taxon>Malasseziaceae</taxon>
        <taxon>Malassezia</taxon>
    </lineage>
</organism>
<dbReference type="Proteomes" id="UP001214415">
    <property type="component" value="Chromosome 4"/>
</dbReference>
<evidence type="ECO:0000313" key="3">
    <source>
        <dbReference type="Proteomes" id="UP001214415"/>
    </source>
</evidence>
<dbReference type="AlphaFoldDB" id="A0AAF0EEK1"/>
<gene>
    <name evidence="2" type="ORF">MEQU1_002195</name>
</gene>
<keyword evidence="3" id="KW-1185">Reference proteome</keyword>